<dbReference type="EMBL" id="WTYE01000001">
    <property type="protein sequence ID" value="MXP30919.1"/>
    <property type="molecule type" value="Genomic_DNA"/>
</dbReference>
<proteinExistence type="predicted"/>
<feature type="domain" description="N-acetyltransferase" evidence="1">
    <location>
        <begin position="11"/>
        <end position="183"/>
    </location>
</feature>
<dbReference type="InterPro" id="IPR016181">
    <property type="entry name" value="Acyl_CoA_acyltransferase"/>
</dbReference>
<dbReference type="OrthoDB" id="6293260at2"/>
<dbReference type="PANTHER" id="PTHR43792:SF1">
    <property type="entry name" value="N-ACETYLTRANSFERASE DOMAIN-CONTAINING PROTEIN"/>
    <property type="match status" value="1"/>
</dbReference>
<name>A0A845AN82_9SPHN</name>
<dbReference type="InterPro" id="IPR000182">
    <property type="entry name" value="GNAT_dom"/>
</dbReference>
<dbReference type="SUPFAM" id="SSF55729">
    <property type="entry name" value="Acyl-CoA N-acyltransferases (Nat)"/>
    <property type="match status" value="1"/>
</dbReference>
<keyword evidence="4" id="KW-1185">Reference proteome</keyword>
<evidence type="ECO:0000313" key="3">
    <source>
        <dbReference type="EMBL" id="MXP33679.1"/>
    </source>
</evidence>
<protein>
    <submittedName>
        <fullName evidence="2">GNAT family N-acetyltransferase</fullName>
    </submittedName>
</protein>
<accession>A0A845AN82</accession>
<dbReference type="AlphaFoldDB" id="A0A845AN82"/>
<dbReference type="EMBL" id="WTYE01000001">
    <property type="protein sequence ID" value="MXP33679.1"/>
    <property type="molecule type" value="Genomic_DNA"/>
</dbReference>
<dbReference type="PROSITE" id="PS51186">
    <property type="entry name" value="GNAT"/>
    <property type="match status" value="1"/>
</dbReference>
<gene>
    <name evidence="2" type="ORF">GRI94_03670</name>
    <name evidence="3" type="ORF">GRI94_17760</name>
</gene>
<evidence type="ECO:0000313" key="2">
    <source>
        <dbReference type="EMBL" id="MXP30919.1"/>
    </source>
</evidence>
<organism evidence="2 4">
    <name type="scientific">Parerythrobacter jejuensis</name>
    <dbReference type="NCBI Taxonomy" id="795812"/>
    <lineage>
        <taxon>Bacteria</taxon>
        <taxon>Pseudomonadati</taxon>
        <taxon>Pseudomonadota</taxon>
        <taxon>Alphaproteobacteria</taxon>
        <taxon>Sphingomonadales</taxon>
        <taxon>Erythrobacteraceae</taxon>
        <taxon>Parerythrobacter</taxon>
    </lineage>
</organism>
<dbReference type="Gene3D" id="3.40.630.30">
    <property type="match status" value="1"/>
</dbReference>
<sequence>MADFRHETERLVLRDWRDEDWEPFWRHLNTPNVMRHLGGLASEEVRRHAEERLLGYKRDHGHTFWVTQRKDDGGHLAGEIIGFCGLKRCNEENGPLGDMEAGWRLREDAWGHGYAKEAAKASIDLAFTQFDAPHVIALTVEENAPSWGLMRRLGMERRADMDFPDHESWAAGQNIIVYLISRERWAARRDG</sequence>
<dbReference type="Pfam" id="PF13302">
    <property type="entry name" value="Acetyltransf_3"/>
    <property type="match status" value="1"/>
</dbReference>
<dbReference type="PANTHER" id="PTHR43792">
    <property type="entry name" value="GNAT FAMILY, PUTATIVE (AFU_ORTHOLOGUE AFUA_3G00765)-RELATED-RELATED"/>
    <property type="match status" value="1"/>
</dbReference>
<dbReference type="RefSeq" id="WP_160778414.1">
    <property type="nucleotide sequence ID" value="NZ_BAAAZF010000001.1"/>
</dbReference>
<keyword evidence="2" id="KW-0808">Transferase</keyword>
<dbReference type="GO" id="GO:0016747">
    <property type="term" value="F:acyltransferase activity, transferring groups other than amino-acyl groups"/>
    <property type="evidence" value="ECO:0007669"/>
    <property type="project" value="InterPro"/>
</dbReference>
<evidence type="ECO:0000313" key="4">
    <source>
        <dbReference type="Proteomes" id="UP000446786"/>
    </source>
</evidence>
<dbReference type="InterPro" id="IPR051531">
    <property type="entry name" value="N-acetyltransferase"/>
</dbReference>
<comment type="caution">
    <text evidence="2">The sequence shown here is derived from an EMBL/GenBank/DDBJ whole genome shotgun (WGS) entry which is preliminary data.</text>
</comment>
<reference evidence="2 4" key="1">
    <citation type="submission" date="2019-12" db="EMBL/GenBank/DDBJ databases">
        <title>Genomic-based taxomic classification of the family Erythrobacteraceae.</title>
        <authorList>
            <person name="Xu L."/>
        </authorList>
    </citation>
    <scope>NUCLEOTIDE SEQUENCE [LARGE SCALE GENOMIC DNA]</scope>
    <source>
        <strain evidence="2 4">JCM 16677</strain>
    </source>
</reference>
<dbReference type="Proteomes" id="UP000446786">
    <property type="component" value="Unassembled WGS sequence"/>
</dbReference>
<evidence type="ECO:0000259" key="1">
    <source>
        <dbReference type="PROSITE" id="PS51186"/>
    </source>
</evidence>